<sequence>MSCLFIFNKNPWKNFNDLIKLIRKSGQLLVSVMQREARFSLPLTSKSPQSSGISCFCDDSQFSEFSFEKIAYGNECLNNFGSLSGAFDGNEVNTNNEQLYIYDPTRLQQKFAAYAPISFRIDKNVPQDPQRISNLTNITNMTSIAQVSNLARLAKLTPPVSRVSRLESNLTSNLTKTAPISQRLANFFHIQNQIADYFSSQIPRTCGSSSQPNNLDDTFDSVLFPNTPNEKVYPSFYTVCETPQTSPETSNVNSTFDQIRYPNQNYSNSEPEEFESVVNRHLSYQSFTRHNHTYSSFVPLQNDFDYQCNNTSFADYSDNDIDESIDSIFNNSFSEFVPIPTINNIHQNYDYENFPSVINSEPKESCQQTYATFSLYQETQAVTKNTTKTRKAAGKTKKTKNKGKGSSKNKMKTTIGASISQYSLDEDNGPPFIHYPALDAIEPAFHSDGFFFASQSSESEEFESVVHPRSAGQAERSLNSLGSSIGNRSDSPDEFASVIHSPTNTMNYNGFAPNISNNANNCLNQNNTMNMNNTMNNQTTSQMNNTINTQMNTQINTQMNTQVNTQMSTQINSQMNQQMNNQIIPHMNIEMNCNLSTSGGELFRNNSFSNLQSFDKTRNKAKNDDINISQDYAVPLFVPYKAQDRRTKQKVSGEPRKTRSKPAEKINFAATSPISSPVRTRKVSHSPSFDKAAMRKEQKPDLSYIMKDEETDVKKPVINFKKPTISSSSDSCQKNNNKCIETFEKCRSRGRR</sequence>
<evidence type="ECO:0000256" key="1">
    <source>
        <dbReference type="SAM" id="MobiDB-lite"/>
    </source>
</evidence>
<dbReference type="VEuPathDB" id="TrichDB:TRFO_07002"/>
<accession>A0A1J4JV60</accession>
<dbReference type="GeneID" id="94828137"/>
<proteinExistence type="predicted"/>
<dbReference type="RefSeq" id="XP_068355730.1">
    <property type="nucleotide sequence ID" value="XM_068493433.1"/>
</dbReference>
<gene>
    <name evidence="2" type="ORF">TRFO_07002</name>
</gene>
<keyword evidence="3" id="KW-1185">Reference proteome</keyword>
<feature type="region of interest" description="Disordered" evidence="1">
    <location>
        <begin position="675"/>
        <end position="705"/>
    </location>
</feature>
<name>A0A1J4JV60_9EUKA</name>
<organism evidence="2 3">
    <name type="scientific">Tritrichomonas foetus</name>
    <dbReference type="NCBI Taxonomy" id="1144522"/>
    <lineage>
        <taxon>Eukaryota</taxon>
        <taxon>Metamonada</taxon>
        <taxon>Parabasalia</taxon>
        <taxon>Tritrichomonadida</taxon>
        <taxon>Tritrichomonadidae</taxon>
        <taxon>Tritrichomonas</taxon>
    </lineage>
</organism>
<feature type="compositionally biased region" description="Basic and acidic residues" evidence="1">
    <location>
        <begin position="692"/>
        <end position="705"/>
    </location>
</feature>
<protein>
    <submittedName>
        <fullName evidence="2">Uncharacterized protein</fullName>
    </submittedName>
</protein>
<feature type="compositionally biased region" description="Basic residues" evidence="1">
    <location>
        <begin position="387"/>
        <end position="411"/>
    </location>
</feature>
<evidence type="ECO:0000313" key="2">
    <source>
        <dbReference type="EMBL" id="OHT02594.1"/>
    </source>
</evidence>
<dbReference type="Proteomes" id="UP000179807">
    <property type="component" value="Unassembled WGS sequence"/>
</dbReference>
<reference evidence="2" key="1">
    <citation type="submission" date="2016-10" db="EMBL/GenBank/DDBJ databases">
        <authorList>
            <person name="Benchimol M."/>
            <person name="Almeida L.G."/>
            <person name="Vasconcelos A.T."/>
            <person name="Perreira-Neves A."/>
            <person name="Rosa I.A."/>
            <person name="Tasca T."/>
            <person name="Bogo M.R."/>
            <person name="de Souza W."/>
        </authorList>
    </citation>
    <scope>NUCLEOTIDE SEQUENCE [LARGE SCALE GENOMIC DNA]</scope>
    <source>
        <strain evidence="2">K</strain>
    </source>
</reference>
<feature type="region of interest" description="Disordered" evidence="1">
    <location>
        <begin position="386"/>
        <end position="411"/>
    </location>
</feature>
<evidence type="ECO:0000313" key="3">
    <source>
        <dbReference type="Proteomes" id="UP000179807"/>
    </source>
</evidence>
<dbReference type="EMBL" id="MLAK01000860">
    <property type="protein sequence ID" value="OHT02594.1"/>
    <property type="molecule type" value="Genomic_DNA"/>
</dbReference>
<comment type="caution">
    <text evidence="2">The sequence shown here is derived from an EMBL/GenBank/DDBJ whole genome shotgun (WGS) entry which is preliminary data.</text>
</comment>
<dbReference type="AlphaFoldDB" id="A0A1J4JV60"/>